<reference evidence="3" key="2">
    <citation type="journal article" date="2024" name="Plant">
        <title>Genomic evolution and insights into agronomic trait innovations of Sesamum species.</title>
        <authorList>
            <person name="Miao H."/>
            <person name="Wang L."/>
            <person name="Qu L."/>
            <person name="Liu H."/>
            <person name="Sun Y."/>
            <person name="Le M."/>
            <person name="Wang Q."/>
            <person name="Wei S."/>
            <person name="Zheng Y."/>
            <person name="Lin W."/>
            <person name="Duan Y."/>
            <person name="Cao H."/>
            <person name="Xiong S."/>
            <person name="Wang X."/>
            <person name="Wei L."/>
            <person name="Li C."/>
            <person name="Ma Q."/>
            <person name="Ju M."/>
            <person name="Zhao R."/>
            <person name="Li G."/>
            <person name="Mu C."/>
            <person name="Tian Q."/>
            <person name="Mei H."/>
            <person name="Zhang T."/>
            <person name="Gao T."/>
            <person name="Zhang H."/>
        </authorList>
    </citation>
    <scope>NUCLEOTIDE SEQUENCE</scope>
    <source>
        <strain evidence="3">G01</strain>
    </source>
</reference>
<dbReference type="SUPFAM" id="SSF56672">
    <property type="entry name" value="DNA/RNA polymerases"/>
    <property type="match status" value="1"/>
</dbReference>
<sequence length="105" mass="12108">MAEPQNIHKLKSLQGKLAYLRRFISNIASRCQPFNRLMKKYVPSQWDEACNKAFKSINSYLMKPPVLIAPVPRRLLILYIAAQERSVGILLAQKNDEGKENALYF</sequence>
<dbReference type="EMBL" id="JACGWK010001790">
    <property type="protein sequence ID" value="KAL0282753.1"/>
    <property type="molecule type" value="Genomic_DNA"/>
</dbReference>
<dbReference type="InterPro" id="IPR041577">
    <property type="entry name" value="RT_RNaseH_2"/>
</dbReference>
<name>A0AAW2IM08_9LAMI</name>
<gene>
    <name evidence="3" type="ORF">Sangu_2479000</name>
</gene>
<keyword evidence="1" id="KW-0511">Multifunctional enzyme</keyword>
<evidence type="ECO:0000259" key="2">
    <source>
        <dbReference type="Pfam" id="PF17919"/>
    </source>
</evidence>
<dbReference type="PANTHER" id="PTHR37984:SF5">
    <property type="entry name" value="PROTEIN NYNRIN-LIKE"/>
    <property type="match status" value="1"/>
</dbReference>
<protein>
    <recommendedName>
        <fullName evidence="2">Reverse transcriptase/retrotransposon-derived protein RNase H-like domain-containing protein</fullName>
    </recommendedName>
</protein>
<organism evidence="3">
    <name type="scientific">Sesamum angustifolium</name>
    <dbReference type="NCBI Taxonomy" id="2727405"/>
    <lineage>
        <taxon>Eukaryota</taxon>
        <taxon>Viridiplantae</taxon>
        <taxon>Streptophyta</taxon>
        <taxon>Embryophyta</taxon>
        <taxon>Tracheophyta</taxon>
        <taxon>Spermatophyta</taxon>
        <taxon>Magnoliopsida</taxon>
        <taxon>eudicotyledons</taxon>
        <taxon>Gunneridae</taxon>
        <taxon>Pentapetalae</taxon>
        <taxon>asterids</taxon>
        <taxon>lamiids</taxon>
        <taxon>Lamiales</taxon>
        <taxon>Pedaliaceae</taxon>
        <taxon>Sesamum</taxon>
    </lineage>
</organism>
<accession>A0AAW2IM08</accession>
<comment type="caution">
    <text evidence="3">The sequence shown here is derived from an EMBL/GenBank/DDBJ whole genome shotgun (WGS) entry which is preliminary data.</text>
</comment>
<dbReference type="Pfam" id="PF17919">
    <property type="entry name" value="RT_RNaseH_2"/>
    <property type="match status" value="1"/>
</dbReference>
<dbReference type="GO" id="GO:0003824">
    <property type="term" value="F:catalytic activity"/>
    <property type="evidence" value="ECO:0007669"/>
    <property type="project" value="UniProtKB-KW"/>
</dbReference>
<evidence type="ECO:0000256" key="1">
    <source>
        <dbReference type="ARBA" id="ARBA00023268"/>
    </source>
</evidence>
<dbReference type="InterPro" id="IPR050951">
    <property type="entry name" value="Retrovirus_Pol_polyprotein"/>
</dbReference>
<evidence type="ECO:0000313" key="3">
    <source>
        <dbReference type="EMBL" id="KAL0282753.1"/>
    </source>
</evidence>
<dbReference type="PANTHER" id="PTHR37984">
    <property type="entry name" value="PROTEIN CBG26694"/>
    <property type="match status" value="1"/>
</dbReference>
<dbReference type="AlphaFoldDB" id="A0AAW2IM08"/>
<reference evidence="3" key="1">
    <citation type="submission" date="2020-06" db="EMBL/GenBank/DDBJ databases">
        <authorList>
            <person name="Li T."/>
            <person name="Hu X."/>
            <person name="Zhang T."/>
            <person name="Song X."/>
            <person name="Zhang H."/>
            <person name="Dai N."/>
            <person name="Sheng W."/>
            <person name="Hou X."/>
            <person name="Wei L."/>
        </authorList>
    </citation>
    <scope>NUCLEOTIDE SEQUENCE</scope>
    <source>
        <strain evidence="3">G01</strain>
        <tissue evidence="3">Leaf</tissue>
    </source>
</reference>
<dbReference type="InterPro" id="IPR043128">
    <property type="entry name" value="Rev_trsase/Diguanyl_cyclase"/>
</dbReference>
<dbReference type="Gene3D" id="3.30.70.270">
    <property type="match status" value="1"/>
</dbReference>
<dbReference type="InterPro" id="IPR043502">
    <property type="entry name" value="DNA/RNA_pol_sf"/>
</dbReference>
<proteinExistence type="predicted"/>
<feature type="domain" description="Reverse transcriptase/retrotransposon-derived protein RNase H-like" evidence="2">
    <location>
        <begin position="46"/>
        <end position="105"/>
    </location>
</feature>